<gene>
    <name evidence="1" type="ORF">CDL15_Pgr012407</name>
</gene>
<accession>A0A218WXV3</accession>
<evidence type="ECO:0000313" key="1">
    <source>
        <dbReference type="EMBL" id="OWM77705.1"/>
    </source>
</evidence>
<dbReference type="AlphaFoldDB" id="A0A218WXV3"/>
<evidence type="ECO:0000313" key="2">
    <source>
        <dbReference type="Proteomes" id="UP000197138"/>
    </source>
</evidence>
<name>A0A218WXV3_PUNGR</name>
<sequence length="67" mass="7179">MGGTSDSLIIESDNFSLDAVEVFLALAAIYAVTEETSSGVHICPTREDDELTNWTTVPLYSAIIADV</sequence>
<organism evidence="1 2">
    <name type="scientific">Punica granatum</name>
    <name type="common">Pomegranate</name>
    <dbReference type="NCBI Taxonomy" id="22663"/>
    <lineage>
        <taxon>Eukaryota</taxon>
        <taxon>Viridiplantae</taxon>
        <taxon>Streptophyta</taxon>
        <taxon>Embryophyta</taxon>
        <taxon>Tracheophyta</taxon>
        <taxon>Spermatophyta</taxon>
        <taxon>Magnoliopsida</taxon>
        <taxon>eudicotyledons</taxon>
        <taxon>Gunneridae</taxon>
        <taxon>Pentapetalae</taxon>
        <taxon>rosids</taxon>
        <taxon>malvids</taxon>
        <taxon>Myrtales</taxon>
        <taxon>Lythraceae</taxon>
        <taxon>Punica</taxon>
    </lineage>
</organism>
<proteinExistence type="predicted"/>
<reference evidence="2" key="1">
    <citation type="journal article" date="2017" name="Plant J.">
        <title>The pomegranate (Punica granatum L.) genome and the genomics of punicalagin biosynthesis.</title>
        <authorList>
            <person name="Qin G."/>
            <person name="Xu C."/>
            <person name="Ming R."/>
            <person name="Tang H."/>
            <person name="Guyot R."/>
            <person name="Kramer E.M."/>
            <person name="Hu Y."/>
            <person name="Yi X."/>
            <person name="Qi Y."/>
            <person name="Xu X."/>
            <person name="Gao Z."/>
            <person name="Pan H."/>
            <person name="Jian J."/>
            <person name="Tian Y."/>
            <person name="Yue Z."/>
            <person name="Xu Y."/>
        </authorList>
    </citation>
    <scope>NUCLEOTIDE SEQUENCE [LARGE SCALE GENOMIC DNA]</scope>
    <source>
        <strain evidence="2">cv. Dabenzi</strain>
    </source>
</reference>
<comment type="caution">
    <text evidence="1">The sequence shown here is derived from an EMBL/GenBank/DDBJ whole genome shotgun (WGS) entry which is preliminary data.</text>
</comment>
<protein>
    <submittedName>
        <fullName evidence="1">Uncharacterized protein</fullName>
    </submittedName>
</protein>
<dbReference type="Proteomes" id="UP000197138">
    <property type="component" value="Unassembled WGS sequence"/>
</dbReference>
<dbReference type="EMBL" id="MTKT01002520">
    <property type="protein sequence ID" value="OWM77705.1"/>
    <property type="molecule type" value="Genomic_DNA"/>
</dbReference>